<dbReference type="AlphaFoldDB" id="A0A5P1EG93"/>
<evidence type="ECO:0000313" key="2">
    <source>
        <dbReference type="Proteomes" id="UP000243459"/>
    </source>
</evidence>
<proteinExistence type="predicted"/>
<dbReference type="Proteomes" id="UP000243459">
    <property type="component" value="Chromosome 7"/>
</dbReference>
<dbReference type="EMBL" id="CM007387">
    <property type="protein sequence ID" value="ONK63849.1"/>
    <property type="molecule type" value="Genomic_DNA"/>
</dbReference>
<accession>A0A5P1EG93</accession>
<dbReference type="Gramene" id="ONK63849">
    <property type="protein sequence ID" value="ONK63849"/>
    <property type="gene ID" value="A4U43_C07F19570"/>
</dbReference>
<organism evidence="1 2">
    <name type="scientific">Asparagus officinalis</name>
    <name type="common">Garden asparagus</name>
    <dbReference type="NCBI Taxonomy" id="4686"/>
    <lineage>
        <taxon>Eukaryota</taxon>
        <taxon>Viridiplantae</taxon>
        <taxon>Streptophyta</taxon>
        <taxon>Embryophyta</taxon>
        <taxon>Tracheophyta</taxon>
        <taxon>Spermatophyta</taxon>
        <taxon>Magnoliopsida</taxon>
        <taxon>Liliopsida</taxon>
        <taxon>Asparagales</taxon>
        <taxon>Asparagaceae</taxon>
        <taxon>Asparagoideae</taxon>
        <taxon>Asparagus</taxon>
    </lineage>
</organism>
<protein>
    <submittedName>
        <fullName evidence="1">Uncharacterized protein</fullName>
    </submittedName>
</protein>
<keyword evidence="2" id="KW-1185">Reference proteome</keyword>
<gene>
    <name evidence="1" type="ORF">A4U43_C07F19570</name>
</gene>
<name>A0A5P1EG93_ASPOF</name>
<sequence>MRPMKCLHQDLALEEVAVACDQGSQIVTRLAGSRCIWAVQVEKKKRLRKVGSQGRQKRRLRLDVVCINKGLLEREEGPEKDLLSLSSKEDELGDWRQEMEVRESMIEGWIASDNQKSIGIDKLKCELLEQNKRVRHLSEEVVHGRRERNRALEQAEVDRHVA</sequence>
<reference evidence="2" key="1">
    <citation type="journal article" date="2017" name="Nat. Commun.">
        <title>The asparagus genome sheds light on the origin and evolution of a young Y chromosome.</title>
        <authorList>
            <person name="Harkess A."/>
            <person name="Zhou J."/>
            <person name="Xu C."/>
            <person name="Bowers J.E."/>
            <person name="Van der Hulst R."/>
            <person name="Ayyampalayam S."/>
            <person name="Mercati F."/>
            <person name="Riccardi P."/>
            <person name="McKain M.R."/>
            <person name="Kakrana A."/>
            <person name="Tang H."/>
            <person name="Ray J."/>
            <person name="Groenendijk J."/>
            <person name="Arikit S."/>
            <person name="Mathioni S.M."/>
            <person name="Nakano M."/>
            <person name="Shan H."/>
            <person name="Telgmann-Rauber A."/>
            <person name="Kanno A."/>
            <person name="Yue Z."/>
            <person name="Chen H."/>
            <person name="Li W."/>
            <person name="Chen Y."/>
            <person name="Xu X."/>
            <person name="Zhang Y."/>
            <person name="Luo S."/>
            <person name="Chen H."/>
            <person name="Gao J."/>
            <person name="Mao Z."/>
            <person name="Pires J.C."/>
            <person name="Luo M."/>
            <person name="Kudrna D."/>
            <person name="Wing R.A."/>
            <person name="Meyers B.C."/>
            <person name="Yi K."/>
            <person name="Kong H."/>
            <person name="Lavrijsen P."/>
            <person name="Sunseri F."/>
            <person name="Falavigna A."/>
            <person name="Ye Y."/>
            <person name="Leebens-Mack J.H."/>
            <person name="Chen G."/>
        </authorList>
    </citation>
    <scope>NUCLEOTIDE SEQUENCE [LARGE SCALE GENOMIC DNA]</scope>
    <source>
        <strain evidence="2">cv. DH0086</strain>
    </source>
</reference>
<evidence type="ECO:0000313" key="1">
    <source>
        <dbReference type="EMBL" id="ONK63849.1"/>
    </source>
</evidence>